<dbReference type="InParanoid" id="K1PTX5"/>
<dbReference type="EMBL" id="JH816958">
    <property type="protein sequence ID" value="EKC27737.1"/>
    <property type="molecule type" value="Genomic_DNA"/>
</dbReference>
<gene>
    <name evidence="1" type="ORF">CGI_10007910</name>
</gene>
<dbReference type="HOGENOM" id="CLU_1205772_0_0_1"/>
<evidence type="ECO:0000313" key="1">
    <source>
        <dbReference type="EMBL" id="EKC27737.1"/>
    </source>
</evidence>
<name>K1PTX5_MAGGI</name>
<reference evidence="1" key="1">
    <citation type="journal article" date="2012" name="Nature">
        <title>The oyster genome reveals stress adaptation and complexity of shell formation.</title>
        <authorList>
            <person name="Zhang G."/>
            <person name="Fang X."/>
            <person name="Guo X."/>
            <person name="Li L."/>
            <person name="Luo R."/>
            <person name="Xu F."/>
            <person name="Yang P."/>
            <person name="Zhang L."/>
            <person name="Wang X."/>
            <person name="Qi H."/>
            <person name="Xiong Z."/>
            <person name="Que H."/>
            <person name="Xie Y."/>
            <person name="Holland P.W."/>
            <person name="Paps J."/>
            <person name="Zhu Y."/>
            <person name="Wu F."/>
            <person name="Chen Y."/>
            <person name="Wang J."/>
            <person name="Peng C."/>
            <person name="Meng J."/>
            <person name="Yang L."/>
            <person name="Liu J."/>
            <person name="Wen B."/>
            <person name="Zhang N."/>
            <person name="Huang Z."/>
            <person name="Zhu Q."/>
            <person name="Feng Y."/>
            <person name="Mount A."/>
            <person name="Hedgecock D."/>
            <person name="Xu Z."/>
            <person name="Liu Y."/>
            <person name="Domazet-Loso T."/>
            <person name="Du Y."/>
            <person name="Sun X."/>
            <person name="Zhang S."/>
            <person name="Liu B."/>
            <person name="Cheng P."/>
            <person name="Jiang X."/>
            <person name="Li J."/>
            <person name="Fan D."/>
            <person name="Wang W."/>
            <person name="Fu W."/>
            <person name="Wang T."/>
            <person name="Wang B."/>
            <person name="Zhang J."/>
            <person name="Peng Z."/>
            <person name="Li Y."/>
            <person name="Li N."/>
            <person name="Wang J."/>
            <person name="Chen M."/>
            <person name="He Y."/>
            <person name="Tan F."/>
            <person name="Song X."/>
            <person name="Zheng Q."/>
            <person name="Huang R."/>
            <person name="Yang H."/>
            <person name="Du X."/>
            <person name="Chen L."/>
            <person name="Yang M."/>
            <person name="Gaffney P.M."/>
            <person name="Wang S."/>
            <person name="Luo L."/>
            <person name="She Z."/>
            <person name="Ming Y."/>
            <person name="Huang W."/>
            <person name="Zhang S."/>
            <person name="Huang B."/>
            <person name="Zhang Y."/>
            <person name="Qu T."/>
            <person name="Ni P."/>
            <person name="Miao G."/>
            <person name="Wang J."/>
            <person name="Wang Q."/>
            <person name="Steinberg C.E."/>
            <person name="Wang H."/>
            <person name="Li N."/>
            <person name="Qian L."/>
            <person name="Zhang G."/>
            <person name="Li Y."/>
            <person name="Yang H."/>
            <person name="Liu X."/>
            <person name="Wang J."/>
            <person name="Yin Y."/>
            <person name="Wang J."/>
        </authorList>
    </citation>
    <scope>NUCLEOTIDE SEQUENCE [LARGE SCALE GENOMIC DNA]</scope>
    <source>
        <strain evidence="1">05x7-T-G4-1.051#20</strain>
    </source>
</reference>
<sequence>MSLHAWLTGGSPKPGSKRKLPNNNTNDSPRKKFSKEISQNPFDWYQKDSENKWHSTLCRSSNMDNAYSRGHEKPAKTTNRVRHASSQHHLTAVTKSKLSTQQPLQKLLANKMDRDEEIITQYLKCAYYLAKRELPNEEFPHIFSLLSELGCQTLSDGNSYTCPKSVSEFQSVCAKVVSINVIEKVLNAGVFSLILDESTDRGNRKRLFVYIQYLHERKLQTSLHQYFELG</sequence>
<proteinExistence type="predicted"/>
<dbReference type="PANTHER" id="PTHR46880">
    <property type="entry name" value="RAS-ASSOCIATING DOMAIN-CONTAINING PROTEIN"/>
    <property type="match status" value="1"/>
</dbReference>
<evidence type="ECO:0008006" key="2">
    <source>
        <dbReference type="Google" id="ProtNLM"/>
    </source>
</evidence>
<accession>K1PTX5</accession>
<protein>
    <recommendedName>
        <fullName evidence="2">DUF4371 domain-containing protein</fullName>
    </recommendedName>
</protein>
<organism evidence="1">
    <name type="scientific">Magallana gigas</name>
    <name type="common">Pacific oyster</name>
    <name type="synonym">Crassostrea gigas</name>
    <dbReference type="NCBI Taxonomy" id="29159"/>
    <lineage>
        <taxon>Eukaryota</taxon>
        <taxon>Metazoa</taxon>
        <taxon>Spiralia</taxon>
        <taxon>Lophotrochozoa</taxon>
        <taxon>Mollusca</taxon>
        <taxon>Bivalvia</taxon>
        <taxon>Autobranchia</taxon>
        <taxon>Pteriomorphia</taxon>
        <taxon>Ostreida</taxon>
        <taxon>Ostreoidea</taxon>
        <taxon>Ostreidae</taxon>
        <taxon>Magallana</taxon>
    </lineage>
</organism>
<dbReference type="PANTHER" id="PTHR46880:SF5">
    <property type="entry name" value="DUF4371 DOMAIN-CONTAINING PROTEIN"/>
    <property type="match status" value="1"/>
</dbReference>
<dbReference type="AlphaFoldDB" id="K1PTX5"/>